<keyword evidence="13" id="KW-1185">Reference proteome</keyword>
<comment type="subcellular location">
    <subcellularLocation>
        <location evidence="1">Cell membrane</location>
        <topology evidence="1">Multi-pass membrane protein</topology>
    </subcellularLocation>
</comment>
<dbReference type="EnsemblMetazoa" id="XM_021058418.2">
    <property type="protein sequence ID" value="XP_020914077.1"/>
    <property type="gene ID" value="LOC110251652"/>
</dbReference>
<proteinExistence type="predicted"/>
<evidence type="ECO:0000259" key="11">
    <source>
        <dbReference type="PROSITE" id="PS50262"/>
    </source>
</evidence>
<dbReference type="Pfam" id="PF00001">
    <property type="entry name" value="7tm_1"/>
    <property type="match status" value="1"/>
</dbReference>
<feature type="transmembrane region" description="Helical" evidence="10">
    <location>
        <begin position="282"/>
        <end position="305"/>
    </location>
</feature>
<evidence type="ECO:0000313" key="13">
    <source>
        <dbReference type="Proteomes" id="UP000887567"/>
    </source>
</evidence>
<dbReference type="Proteomes" id="UP000887567">
    <property type="component" value="Unplaced"/>
</dbReference>
<dbReference type="OMA" id="THRQIRC"/>
<keyword evidence="8" id="KW-0675">Receptor</keyword>
<evidence type="ECO:0000256" key="1">
    <source>
        <dbReference type="ARBA" id="ARBA00004651"/>
    </source>
</evidence>
<feature type="transmembrane region" description="Helical" evidence="10">
    <location>
        <begin position="325"/>
        <end position="342"/>
    </location>
</feature>
<feature type="transmembrane region" description="Helical" evidence="10">
    <location>
        <begin position="204"/>
        <end position="221"/>
    </location>
</feature>
<evidence type="ECO:0000313" key="12">
    <source>
        <dbReference type="EnsemblMetazoa" id="XP_020914225.1"/>
    </source>
</evidence>
<dbReference type="KEGG" id="epa:110251652"/>
<evidence type="ECO:0000256" key="9">
    <source>
        <dbReference type="ARBA" id="ARBA00023224"/>
    </source>
</evidence>
<dbReference type="PROSITE" id="PS50262">
    <property type="entry name" value="G_PROTEIN_RECEP_F1_2"/>
    <property type="match status" value="1"/>
</dbReference>
<organism evidence="12 13">
    <name type="scientific">Exaiptasia diaphana</name>
    <name type="common">Tropical sea anemone</name>
    <name type="synonym">Aiptasia pulchella</name>
    <dbReference type="NCBI Taxonomy" id="2652724"/>
    <lineage>
        <taxon>Eukaryota</taxon>
        <taxon>Metazoa</taxon>
        <taxon>Cnidaria</taxon>
        <taxon>Anthozoa</taxon>
        <taxon>Hexacorallia</taxon>
        <taxon>Actiniaria</taxon>
        <taxon>Aiptasiidae</taxon>
        <taxon>Exaiptasia</taxon>
    </lineage>
</organism>
<dbReference type="SMART" id="SM01381">
    <property type="entry name" value="7TM_GPCR_Srsx"/>
    <property type="match status" value="1"/>
</dbReference>
<dbReference type="RefSeq" id="XP_028519037.1">
    <property type="nucleotide sequence ID" value="XM_028663236.1"/>
</dbReference>
<dbReference type="RefSeq" id="XP_028519090.1">
    <property type="nucleotide sequence ID" value="XM_028663289.1"/>
</dbReference>
<feature type="transmembrane region" description="Helical" evidence="10">
    <location>
        <begin position="123"/>
        <end position="146"/>
    </location>
</feature>
<dbReference type="EnsemblMetazoa" id="XM_021058488.2">
    <property type="protein sequence ID" value="XP_020914147.1"/>
    <property type="gene ID" value="LOC110251652"/>
</dbReference>
<dbReference type="EnsemblMetazoa" id="XM_028663185.1">
    <property type="protein sequence ID" value="XP_028518986.1"/>
    <property type="gene ID" value="LOC110251652"/>
</dbReference>
<name>A0A913Y4C4_EXADI</name>
<dbReference type="RefSeq" id="XP_020914509.1">
    <property type="nucleotide sequence ID" value="XM_021058850.2"/>
</dbReference>
<feature type="domain" description="G-protein coupled receptors family 1 profile" evidence="11">
    <location>
        <begin position="103"/>
        <end position="335"/>
    </location>
</feature>
<evidence type="ECO:0000256" key="7">
    <source>
        <dbReference type="ARBA" id="ARBA00023157"/>
    </source>
</evidence>
<evidence type="ECO:0000256" key="10">
    <source>
        <dbReference type="SAM" id="Phobius"/>
    </source>
</evidence>
<dbReference type="RefSeq" id="XP_020914365.1">
    <property type="nucleotide sequence ID" value="XM_021058706.2"/>
</dbReference>
<dbReference type="OrthoDB" id="5977853at2759"/>
<keyword evidence="2" id="KW-1003">Cell membrane</keyword>
<dbReference type="GeneID" id="110251652"/>
<dbReference type="PRINTS" id="PR00237">
    <property type="entry name" value="GPCRRHODOPSN"/>
</dbReference>
<evidence type="ECO:0000256" key="3">
    <source>
        <dbReference type="ARBA" id="ARBA00022692"/>
    </source>
</evidence>
<keyword evidence="3 10" id="KW-0812">Transmembrane</keyword>
<dbReference type="RefSeq" id="XP_020914437.1">
    <property type="nucleotide sequence ID" value="XM_021058778.2"/>
</dbReference>
<evidence type="ECO:0000256" key="4">
    <source>
        <dbReference type="ARBA" id="ARBA00022989"/>
    </source>
</evidence>
<dbReference type="RefSeq" id="XP_020914296.1">
    <property type="nucleotide sequence ID" value="XM_021058637.2"/>
</dbReference>
<evidence type="ECO:0000256" key="5">
    <source>
        <dbReference type="ARBA" id="ARBA00023040"/>
    </source>
</evidence>
<sequence>MNFTSNALHTGLNGLVNTTSLAADENITTILPTTLNALVNITYSTGSFRYTTDIYPTVVDTLFNRTNATTKSLFEVTNKIQPTATSIVAAVFTGVLIILTLGGNFIVVASFCTFHDLRTICNFFIISLSVSDIMVALFAMPFWFVTQLHNGMWKLDSHLKNFWDCMDILCGTASIMNLTAVSFDRQLAITSPFSYTKTLTKKRAVLLICFVWLYAIGMASVRQLKGPNWPFPVYLHFVATFSFFLPLAVMLIMYVRIYLIARYQARRIGKNYANDIKAAKTIAVVIGVFTCCWLPFFIVVVLFANYGFSFPVPNDVFYVTKWLEYLNSCLNPIIYTCLNRTYRRAFRRLFLRCRKKIQRDTDFSTDSAWHNTEGRPSVSHITAYLTKHKPKSYLTNGNQMLTKVDEGGTDV</sequence>
<dbReference type="PANTHER" id="PTHR24248:SF199">
    <property type="entry name" value="IP13425P-RELATED"/>
    <property type="match status" value="1"/>
</dbReference>
<dbReference type="PANTHER" id="PTHR24248">
    <property type="entry name" value="ADRENERGIC RECEPTOR-RELATED G-PROTEIN COUPLED RECEPTOR"/>
    <property type="match status" value="1"/>
</dbReference>
<dbReference type="CDD" id="cd14967">
    <property type="entry name" value="7tmA_amine_R-like"/>
    <property type="match status" value="1"/>
</dbReference>
<keyword evidence="4 10" id="KW-1133">Transmembrane helix</keyword>
<dbReference type="EnsemblMetazoa" id="XM_021058566.2">
    <property type="protein sequence ID" value="XP_020914225.1"/>
    <property type="gene ID" value="LOC110251652"/>
</dbReference>
<dbReference type="Gene3D" id="1.20.1070.10">
    <property type="entry name" value="Rhodopsin 7-helix transmembrane proteins"/>
    <property type="match status" value="1"/>
</dbReference>
<dbReference type="AlphaFoldDB" id="A0A913Y4C4"/>
<reference evidence="12" key="1">
    <citation type="submission" date="2022-11" db="UniProtKB">
        <authorList>
            <consortium name="EnsemblMetazoa"/>
        </authorList>
    </citation>
    <scope>IDENTIFICATION</scope>
</reference>
<accession>A0A913Y4C4</accession>
<feature type="transmembrane region" description="Helical" evidence="10">
    <location>
        <begin position="233"/>
        <end position="261"/>
    </location>
</feature>
<dbReference type="RefSeq" id="XP_020914077.1">
    <property type="nucleotide sequence ID" value="XM_021058418.2"/>
</dbReference>
<dbReference type="GO" id="GO:0004930">
    <property type="term" value="F:G protein-coupled receptor activity"/>
    <property type="evidence" value="ECO:0007669"/>
    <property type="project" value="UniProtKB-KW"/>
</dbReference>
<dbReference type="EnsemblMetazoa" id="XM_028663289.1">
    <property type="protein sequence ID" value="XP_028519090.1"/>
    <property type="gene ID" value="LOC110251652"/>
</dbReference>
<keyword evidence="7" id="KW-1015">Disulfide bond</keyword>
<dbReference type="EnsemblMetazoa" id="XM_021058850.2">
    <property type="protein sequence ID" value="XP_020914509.1"/>
    <property type="gene ID" value="LOC110251652"/>
</dbReference>
<dbReference type="RefSeq" id="XP_020914225.1">
    <property type="nucleotide sequence ID" value="XM_021058566.2"/>
</dbReference>
<dbReference type="InterPro" id="IPR000276">
    <property type="entry name" value="GPCR_Rhodpsn"/>
</dbReference>
<dbReference type="EnsemblMetazoa" id="XM_028663236.1">
    <property type="protein sequence ID" value="XP_028519037.1"/>
    <property type="gene ID" value="LOC110251652"/>
</dbReference>
<evidence type="ECO:0000256" key="2">
    <source>
        <dbReference type="ARBA" id="ARBA00022475"/>
    </source>
</evidence>
<dbReference type="InterPro" id="IPR017452">
    <property type="entry name" value="GPCR_Rhodpsn_7TM"/>
</dbReference>
<protein>
    <recommendedName>
        <fullName evidence="11">G-protein coupled receptors family 1 profile domain-containing protein</fullName>
    </recommendedName>
</protein>
<keyword evidence="6 10" id="KW-0472">Membrane</keyword>
<evidence type="ECO:0000256" key="6">
    <source>
        <dbReference type="ARBA" id="ARBA00023136"/>
    </source>
</evidence>
<dbReference type="EnsemblMetazoa" id="XM_021058778.2">
    <property type="protein sequence ID" value="XP_020914437.1"/>
    <property type="gene ID" value="LOC110251652"/>
</dbReference>
<evidence type="ECO:0000256" key="8">
    <source>
        <dbReference type="ARBA" id="ARBA00023170"/>
    </source>
</evidence>
<dbReference type="GO" id="GO:0005886">
    <property type="term" value="C:plasma membrane"/>
    <property type="evidence" value="ECO:0007669"/>
    <property type="project" value="UniProtKB-SubCell"/>
</dbReference>
<feature type="transmembrane region" description="Helical" evidence="10">
    <location>
        <begin position="87"/>
        <end position="111"/>
    </location>
</feature>
<dbReference type="RefSeq" id="XP_020914147.1">
    <property type="nucleotide sequence ID" value="XM_021058488.2"/>
</dbReference>
<dbReference type="RefSeq" id="XP_028518986.1">
    <property type="nucleotide sequence ID" value="XM_028663185.1"/>
</dbReference>
<dbReference type="SUPFAM" id="SSF81321">
    <property type="entry name" value="Family A G protein-coupled receptor-like"/>
    <property type="match status" value="1"/>
</dbReference>
<keyword evidence="5" id="KW-0297">G-protein coupled receptor</keyword>
<dbReference type="FunFam" id="1.20.1070.10:FF:000523">
    <property type="entry name" value="5-hydroxytryptamine receptor 2B"/>
    <property type="match status" value="1"/>
</dbReference>
<dbReference type="EnsemblMetazoa" id="XM_021058706.2">
    <property type="protein sequence ID" value="XP_020914365.1"/>
    <property type="gene ID" value="LOC110251652"/>
</dbReference>
<keyword evidence="9" id="KW-0807">Transducer</keyword>
<dbReference type="EnsemblMetazoa" id="XM_021058637.2">
    <property type="protein sequence ID" value="XP_020914296.1"/>
    <property type="gene ID" value="LOC110251652"/>
</dbReference>